<dbReference type="InterPro" id="IPR001841">
    <property type="entry name" value="Znf_RING"/>
</dbReference>
<gene>
    <name evidence="18" type="primary">Contig8652.g9228</name>
    <name evidence="18" type="ORF">STYLEM_15898</name>
</gene>
<keyword evidence="10" id="KW-0833">Ubl conjugation pathway</keyword>
<organism evidence="18 19">
    <name type="scientific">Stylonychia lemnae</name>
    <name type="common">Ciliate</name>
    <dbReference type="NCBI Taxonomy" id="5949"/>
    <lineage>
        <taxon>Eukaryota</taxon>
        <taxon>Sar</taxon>
        <taxon>Alveolata</taxon>
        <taxon>Ciliophora</taxon>
        <taxon>Intramacronucleata</taxon>
        <taxon>Spirotrichea</taxon>
        <taxon>Stichotrichia</taxon>
        <taxon>Sporadotrichida</taxon>
        <taxon>Oxytrichidae</taxon>
        <taxon>Stylonychinae</taxon>
        <taxon>Stylonychia</taxon>
    </lineage>
</organism>
<dbReference type="InterPro" id="IPR013083">
    <property type="entry name" value="Znf_RING/FYVE/PHD"/>
</dbReference>
<accession>A0A078AXA0</accession>
<dbReference type="EMBL" id="CCKQ01014987">
    <property type="protein sequence ID" value="CDW86799.1"/>
    <property type="molecule type" value="Genomic_DNA"/>
</dbReference>
<evidence type="ECO:0000256" key="13">
    <source>
        <dbReference type="ARBA" id="ARBA00023136"/>
    </source>
</evidence>
<dbReference type="OrthoDB" id="297477at2759"/>
<evidence type="ECO:0000256" key="4">
    <source>
        <dbReference type="ARBA" id="ARBA00012251"/>
    </source>
</evidence>
<evidence type="ECO:0000256" key="3">
    <source>
        <dbReference type="ARBA" id="ARBA00004906"/>
    </source>
</evidence>
<evidence type="ECO:0000313" key="19">
    <source>
        <dbReference type="Proteomes" id="UP000039865"/>
    </source>
</evidence>
<dbReference type="InterPro" id="IPR017907">
    <property type="entry name" value="Znf_RING_CS"/>
</dbReference>
<evidence type="ECO:0000256" key="6">
    <source>
        <dbReference type="ARBA" id="ARBA00022692"/>
    </source>
</evidence>
<keyword evidence="19" id="KW-1185">Reference proteome</keyword>
<evidence type="ECO:0000256" key="10">
    <source>
        <dbReference type="ARBA" id="ARBA00022786"/>
    </source>
</evidence>
<dbReference type="Proteomes" id="UP000039865">
    <property type="component" value="Unassembled WGS sequence"/>
</dbReference>
<dbReference type="EC" id="2.3.2.31" evidence="4"/>
<dbReference type="GO" id="GO:0016567">
    <property type="term" value="P:protein ubiquitination"/>
    <property type="evidence" value="ECO:0007669"/>
    <property type="project" value="InterPro"/>
</dbReference>
<evidence type="ECO:0000256" key="1">
    <source>
        <dbReference type="ARBA" id="ARBA00001798"/>
    </source>
</evidence>
<dbReference type="CDD" id="cd20336">
    <property type="entry name" value="Rcat_RBR"/>
    <property type="match status" value="1"/>
</dbReference>
<comment type="subcellular location">
    <subcellularLocation>
        <location evidence="2">Membrane</location>
        <topology evidence="2">Single-pass membrane protein</topology>
    </subcellularLocation>
</comment>
<dbReference type="Pfam" id="PF22191">
    <property type="entry name" value="IBR_1"/>
    <property type="match status" value="1"/>
</dbReference>
<evidence type="ECO:0000256" key="15">
    <source>
        <dbReference type="SAM" id="Phobius"/>
    </source>
</evidence>
<sequence length="571" mass="66460">MILRDLTLHNQEEQKEGYIQTPQDDDEESRLINDKCNVDQELDDYLKPITYQQRQIKNKTLVPSKKKYFEDVPQNNGQIIQGFEEDNDNSLSIAEKMIKLDLLLMGFDMKTVHNLLKFENVTDTNQGVDFLIKGPNGYTHKYQLDIFSQKCAICQEVAIEHQDEKTRLSELRMQILNVNQNIAYHIVANTNLNDNPITYLQQRRSIPPINQRQVSRQSIDLQNFGAHFHLPSQEFKPAPIEPVQRAQPIDFGGVMCEICYMNYMETDMYGIICNHKFCLNCLYDYLEFNVTNGQVMKVKCPQNTCKEEFTREDIRKFGSQEIYMKYLKFKENIDVNLNPNLKWCPKPNCNHYIQKNKKSRKVKCECGMEICFDCGIEWHGKIKCKEAMDKEFFGWAANNGNISNCPKCKVRLEKIAGCNHMTCRQCGYSWCWLCGKKYTSNHYSIINVFGCPGQQYFTYHRIWVILLNILIFAGIPLIILLAPPVYLIGKYFDNYDDDFISRILCCVKCIDRTCSNCFCQILVAIFVLPIVISIGLLVGAIALAILIVPAYIFQLYRILKLVFYRCRCCLK</sequence>
<name>A0A078AXA0_STYLE</name>
<keyword evidence="12 15" id="KW-1133">Transmembrane helix</keyword>
<dbReference type="InParanoid" id="A0A078AXA0"/>
<dbReference type="GO" id="GO:0005737">
    <property type="term" value="C:cytoplasm"/>
    <property type="evidence" value="ECO:0007669"/>
    <property type="project" value="UniProtKB-ARBA"/>
</dbReference>
<dbReference type="PROSITE" id="PS50089">
    <property type="entry name" value="ZF_RING_2"/>
    <property type="match status" value="1"/>
</dbReference>
<keyword evidence="8" id="KW-0677">Repeat</keyword>
<keyword evidence="7" id="KW-0479">Metal-binding</keyword>
<feature type="transmembrane region" description="Helical" evidence="15">
    <location>
        <begin position="521"/>
        <end position="552"/>
    </location>
</feature>
<evidence type="ECO:0000256" key="12">
    <source>
        <dbReference type="ARBA" id="ARBA00022989"/>
    </source>
</evidence>
<evidence type="ECO:0000256" key="7">
    <source>
        <dbReference type="ARBA" id="ARBA00022723"/>
    </source>
</evidence>
<keyword evidence="5" id="KW-0808">Transferase</keyword>
<feature type="transmembrane region" description="Helical" evidence="15">
    <location>
        <begin position="462"/>
        <end position="482"/>
    </location>
</feature>
<feature type="domain" description="RING-type" evidence="16">
    <location>
        <begin position="256"/>
        <end position="301"/>
    </location>
</feature>
<comment type="pathway">
    <text evidence="3">Protein modification; protein ubiquitination.</text>
</comment>
<dbReference type="PROSITE" id="PS51873">
    <property type="entry name" value="TRIAD"/>
    <property type="match status" value="1"/>
</dbReference>
<evidence type="ECO:0000259" key="17">
    <source>
        <dbReference type="PROSITE" id="PS51873"/>
    </source>
</evidence>
<evidence type="ECO:0000256" key="2">
    <source>
        <dbReference type="ARBA" id="ARBA00004167"/>
    </source>
</evidence>
<dbReference type="GO" id="GO:0008270">
    <property type="term" value="F:zinc ion binding"/>
    <property type="evidence" value="ECO:0007669"/>
    <property type="project" value="UniProtKB-KW"/>
</dbReference>
<dbReference type="GO" id="GO:0031090">
    <property type="term" value="C:organelle membrane"/>
    <property type="evidence" value="ECO:0007669"/>
    <property type="project" value="UniProtKB-ARBA"/>
</dbReference>
<keyword evidence="6 15" id="KW-0812">Transmembrane</keyword>
<proteinExistence type="predicted"/>
<evidence type="ECO:0000256" key="11">
    <source>
        <dbReference type="ARBA" id="ARBA00022833"/>
    </source>
</evidence>
<evidence type="ECO:0000259" key="16">
    <source>
        <dbReference type="PROSITE" id="PS50089"/>
    </source>
</evidence>
<dbReference type="AlphaFoldDB" id="A0A078AXA0"/>
<keyword evidence="11" id="KW-0862">Zinc</keyword>
<dbReference type="Gene3D" id="1.20.120.1750">
    <property type="match status" value="1"/>
</dbReference>
<dbReference type="Pfam" id="PF01485">
    <property type="entry name" value="IBR"/>
    <property type="match status" value="1"/>
</dbReference>
<reference evidence="18 19" key="1">
    <citation type="submission" date="2014-06" db="EMBL/GenBank/DDBJ databases">
        <authorList>
            <person name="Swart Estienne"/>
        </authorList>
    </citation>
    <scope>NUCLEOTIDE SEQUENCE [LARGE SCALE GENOMIC DNA]</scope>
    <source>
        <strain evidence="18 19">130c</strain>
    </source>
</reference>
<evidence type="ECO:0000256" key="8">
    <source>
        <dbReference type="ARBA" id="ARBA00022737"/>
    </source>
</evidence>
<feature type="domain" description="RING-type" evidence="17">
    <location>
        <begin position="252"/>
        <end position="455"/>
    </location>
</feature>
<evidence type="ECO:0000256" key="5">
    <source>
        <dbReference type="ARBA" id="ARBA00022679"/>
    </source>
</evidence>
<dbReference type="InterPro" id="IPR044066">
    <property type="entry name" value="TRIAD_supradom"/>
</dbReference>
<protein>
    <recommendedName>
        <fullName evidence="4">RBR-type E3 ubiquitin transferase</fullName>
        <ecNumber evidence="4">2.3.2.31</ecNumber>
    </recommendedName>
</protein>
<evidence type="ECO:0000313" key="18">
    <source>
        <dbReference type="EMBL" id="CDW86799.1"/>
    </source>
</evidence>
<dbReference type="PROSITE" id="PS00518">
    <property type="entry name" value="ZF_RING_1"/>
    <property type="match status" value="1"/>
</dbReference>
<dbReference type="PANTHER" id="PTHR11685">
    <property type="entry name" value="RBR FAMILY RING FINGER AND IBR DOMAIN-CONTAINING"/>
    <property type="match status" value="1"/>
</dbReference>
<dbReference type="SUPFAM" id="SSF57850">
    <property type="entry name" value="RING/U-box"/>
    <property type="match status" value="3"/>
</dbReference>
<comment type="catalytic activity">
    <reaction evidence="1">
        <text>[E2 ubiquitin-conjugating enzyme]-S-ubiquitinyl-L-cysteine + [acceptor protein]-L-lysine = [E2 ubiquitin-conjugating enzyme]-L-cysteine + [acceptor protein]-N(6)-ubiquitinyl-L-lysine.</text>
        <dbReference type="EC" id="2.3.2.31"/>
    </reaction>
</comment>
<dbReference type="InterPro" id="IPR031127">
    <property type="entry name" value="E3_UB_ligase_RBR"/>
</dbReference>
<dbReference type="SMART" id="SM00647">
    <property type="entry name" value="IBR"/>
    <property type="match status" value="2"/>
</dbReference>
<dbReference type="Gene3D" id="3.30.40.10">
    <property type="entry name" value="Zinc/RING finger domain, C3HC4 (zinc finger)"/>
    <property type="match status" value="1"/>
</dbReference>
<evidence type="ECO:0000256" key="9">
    <source>
        <dbReference type="ARBA" id="ARBA00022771"/>
    </source>
</evidence>
<dbReference type="InterPro" id="IPR002867">
    <property type="entry name" value="IBR_dom"/>
</dbReference>
<dbReference type="GO" id="GO:0061630">
    <property type="term" value="F:ubiquitin protein ligase activity"/>
    <property type="evidence" value="ECO:0007669"/>
    <property type="project" value="UniProtKB-EC"/>
</dbReference>
<dbReference type="FunFam" id="3.30.40.10:FF:000051">
    <property type="entry name" value="RBR-type E3 ubiquitin transferase"/>
    <property type="match status" value="1"/>
</dbReference>
<evidence type="ECO:0000256" key="14">
    <source>
        <dbReference type="PROSITE-ProRule" id="PRU00175"/>
    </source>
</evidence>
<keyword evidence="13 15" id="KW-0472">Membrane</keyword>
<keyword evidence="9 14" id="KW-0863">Zinc-finger</keyword>